<dbReference type="Gene3D" id="3.40.630.30">
    <property type="match status" value="1"/>
</dbReference>
<dbReference type="Pfam" id="PF13302">
    <property type="entry name" value="Acetyltransf_3"/>
    <property type="match status" value="1"/>
</dbReference>
<dbReference type="RefSeq" id="WP_089373301.1">
    <property type="nucleotide sequence ID" value="NZ_BMEP01000009.1"/>
</dbReference>
<dbReference type="SUPFAM" id="SSF55729">
    <property type="entry name" value="Acyl-CoA N-acyltransferases (Nat)"/>
    <property type="match status" value="1"/>
</dbReference>
<dbReference type="GO" id="GO:0016747">
    <property type="term" value="F:acyltransferase activity, transferring groups other than amino-acyl groups"/>
    <property type="evidence" value="ECO:0007669"/>
    <property type="project" value="InterPro"/>
</dbReference>
<reference evidence="2 3" key="1">
    <citation type="submission" date="2017-06" db="EMBL/GenBank/DDBJ databases">
        <authorList>
            <person name="Kim H.J."/>
            <person name="Triplett B.A."/>
        </authorList>
    </citation>
    <scope>NUCLEOTIDE SEQUENCE [LARGE SCALE GENOMIC DNA]</scope>
    <source>
        <strain evidence="2 3">DSM 25597</strain>
    </source>
</reference>
<accession>A0A239CI06</accession>
<dbReference type="Proteomes" id="UP000198379">
    <property type="component" value="Unassembled WGS sequence"/>
</dbReference>
<dbReference type="PANTHER" id="PTHR43415:SF3">
    <property type="entry name" value="GNAT-FAMILY ACETYLTRANSFERASE"/>
    <property type="match status" value="1"/>
</dbReference>
<gene>
    <name evidence="2" type="ORF">SAMN06265376_1084</name>
</gene>
<dbReference type="PROSITE" id="PS51186">
    <property type="entry name" value="GNAT"/>
    <property type="match status" value="1"/>
</dbReference>
<protein>
    <submittedName>
        <fullName evidence="2">Diamine N-acetyltransferase</fullName>
    </submittedName>
</protein>
<dbReference type="InterPro" id="IPR000182">
    <property type="entry name" value="GNAT_dom"/>
</dbReference>
<proteinExistence type="predicted"/>
<dbReference type="InterPro" id="IPR016181">
    <property type="entry name" value="Acyl_CoA_acyltransferase"/>
</dbReference>
<evidence type="ECO:0000259" key="1">
    <source>
        <dbReference type="PROSITE" id="PS51186"/>
    </source>
</evidence>
<dbReference type="EMBL" id="FZNY01000008">
    <property type="protein sequence ID" value="SNS19579.1"/>
    <property type="molecule type" value="Genomic_DNA"/>
</dbReference>
<feature type="domain" description="N-acetyltransferase" evidence="1">
    <location>
        <begin position="9"/>
        <end position="174"/>
    </location>
</feature>
<keyword evidence="2" id="KW-0808">Transferase</keyword>
<dbReference type="OrthoDB" id="893030at2"/>
<dbReference type="AlphaFoldDB" id="A0A239CI06"/>
<dbReference type="PANTHER" id="PTHR43415">
    <property type="entry name" value="SPERMIDINE N(1)-ACETYLTRANSFERASE"/>
    <property type="match status" value="1"/>
</dbReference>
<sequence>MVTLKGNTIFLRALEPEDLQSIHRIENDERLWSVSETVVPFSVYSIKEYIANAHKDIYEVKQLRLAICNTVSKELIGLIDLFDYDPHNARAGVGILIEAKENRGKGYGKEALDLILNYVRSHLKLHQLYANILEDNIASIQLFTNAGFVKIGVKKDWRRVNGEGVRFRESYKNEVLFQHLL</sequence>
<name>A0A239CI06_9FLAO</name>
<evidence type="ECO:0000313" key="3">
    <source>
        <dbReference type="Proteomes" id="UP000198379"/>
    </source>
</evidence>
<evidence type="ECO:0000313" key="2">
    <source>
        <dbReference type="EMBL" id="SNS19579.1"/>
    </source>
</evidence>
<organism evidence="2 3">
    <name type="scientific">Dokdonia pacifica</name>
    <dbReference type="NCBI Taxonomy" id="1627892"/>
    <lineage>
        <taxon>Bacteria</taxon>
        <taxon>Pseudomonadati</taxon>
        <taxon>Bacteroidota</taxon>
        <taxon>Flavobacteriia</taxon>
        <taxon>Flavobacteriales</taxon>
        <taxon>Flavobacteriaceae</taxon>
        <taxon>Dokdonia</taxon>
    </lineage>
</organism>
<keyword evidence="3" id="KW-1185">Reference proteome</keyword>